<feature type="region of interest" description="Disordered" evidence="2">
    <location>
        <begin position="1"/>
        <end position="101"/>
    </location>
</feature>
<evidence type="ECO:0000313" key="3">
    <source>
        <dbReference type="EMBL" id="KAK1013214.1"/>
    </source>
</evidence>
<comment type="caution">
    <text evidence="3">The sequence shown here is derived from an EMBL/GenBank/DDBJ whole genome shotgun (WGS) entry which is preliminary data.</text>
</comment>
<reference evidence="3" key="1">
    <citation type="submission" date="2023-06" db="EMBL/GenBank/DDBJ databases">
        <title>Black Yeasts Isolated from many extreme environments.</title>
        <authorList>
            <person name="Coleine C."/>
            <person name="Stajich J.E."/>
            <person name="Selbmann L."/>
        </authorList>
    </citation>
    <scope>NUCLEOTIDE SEQUENCE</scope>
    <source>
        <strain evidence="3">CCFEE 5200</strain>
    </source>
</reference>
<dbReference type="SMART" id="SM01388">
    <property type="entry name" value="Mob1_phocein"/>
    <property type="match status" value="1"/>
</dbReference>
<feature type="compositionally biased region" description="Basic and acidic residues" evidence="2">
    <location>
        <begin position="155"/>
        <end position="168"/>
    </location>
</feature>
<feature type="compositionally biased region" description="Basic and acidic residues" evidence="2">
    <location>
        <begin position="601"/>
        <end position="614"/>
    </location>
</feature>
<organism evidence="3 4">
    <name type="scientific">Friedmanniomyces endolithicus</name>
    <dbReference type="NCBI Taxonomy" id="329885"/>
    <lineage>
        <taxon>Eukaryota</taxon>
        <taxon>Fungi</taxon>
        <taxon>Dikarya</taxon>
        <taxon>Ascomycota</taxon>
        <taxon>Pezizomycotina</taxon>
        <taxon>Dothideomycetes</taxon>
        <taxon>Dothideomycetidae</taxon>
        <taxon>Mycosphaerellales</taxon>
        <taxon>Teratosphaeriaceae</taxon>
        <taxon>Friedmanniomyces</taxon>
    </lineage>
</organism>
<keyword evidence="4" id="KW-1185">Reference proteome</keyword>
<feature type="binding site" evidence="1">
    <location>
        <position position="1168"/>
    </location>
    <ligand>
        <name>Zn(2+)</name>
        <dbReference type="ChEBI" id="CHEBI:29105"/>
    </ligand>
</feature>
<dbReference type="InterPro" id="IPR036703">
    <property type="entry name" value="MOB_kinase_act_sf"/>
</dbReference>
<evidence type="ECO:0008006" key="5">
    <source>
        <dbReference type="Google" id="ProtNLM"/>
    </source>
</evidence>
<dbReference type="Pfam" id="PF03637">
    <property type="entry name" value="Mob1_phocein"/>
    <property type="match status" value="1"/>
</dbReference>
<feature type="region of interest" description="Disordered" evidence="2">
    <location>
        <begin position="1087"/>
        <end position="1113"/>
    </location>
</feature>
<keyword evidence="1" id="KW-0479">Metal-binding</keyword>
<proteinExistence type="predicted"/>
<dbReference type="Proteomes" id="UP001175353">
    <property type="component" value="Unassembled WGS sequence"/>
</dbReference>
<gene>
    <name evidence="3" type="ORF">LTR91_001525</name>
</gene>
<dbReference type="InterPro" id="IPR005301">
    <property type="entry name" value="MOB_kinase_act_fam"/>
</dbReference>
<evidence type="ECO:0000256" key="1">
    <source>
        <dbReference type="PIRSR" id="PIRSR605301-1"/>
    </source>
</evidence>
<dbReference type="SUPFAM" id="SSF101152">
    <property type="entry name" value="Mob1/phocein"/>
    <property type="match status" value="1"/>
</dbReference>
<accession>A0AAN6L3G2</accession>
<dbReference type="PANTHER" id="PTHR22599">
    <property type="entry name" value="MPS ONE BINDER KINASE ACTIVATOR-LIKE MOB"/>
    <property type="match status" value="1"/>
</dbReference>
<feature type="compositionally biased region" description="Basic and acidic residues" evidence="2">
    <location>
        <begin position="324"/>
        <end position="346"/>
    </location>
</feature>
<feature type="compositionally biased region" description="Low complexity" evidence="2">
    <location>
        <begin position="437"/>
        <end position="455"/>
    </location>
</feature>
<feature type="compositionally biased region" description="Polar residues" evidence="2">
    <location>
        <begin position="1095"/>
        <end position="1113"/>
    </location>
</feature>
<feature type="compositionally biased region" description="Polar residues" evidence="2">
    <location>
        <begin position="563"/>
        <end position="581"/>
    </location>
</feature>
<evidence type="ECO:0000313" key="4">
    <source>
        <dbReference type="Proteomes" id="UP001175353"/>
    </source>
</evidence>
<feature type="region of interest" description="Disordered" evidence="2">
    <location>
        <begin position="155"/>
        <end position="538"/>
    </location>
</feature>
<dbReference type="Gene3D" id="1.20.140.30">
    <property type="entry name" value="MOB kinase activator"/>
    <property type="match status" value="1"/>
</dbReference>
<protein>
    <recommendedName>
        <fullName evidence="5">Maintenance of ploidy protein mob1</fullName>
    </recommendedName>
</protein>
<feature type="region of interest" description="Disordered" evidence="2">
    <location>
        <begin position="563"/>
        <end position="622"/>
    </location>
</feature>
<feature type="binding site" evidence="1">
    <location>
        <position position="1255"/>
    </location>
    <ligand>
        <name>Zn(2+)</name>
        <dbReference type="ChEBI" id="CHEBI:29105"/>
    </ligand>
</feature>
<feature type="compositionally biased region" description="Pro residues" evidence="2">
    <location>
        <begin position="73"/>
        <end position="90"/>
    </location>
</feature>
<evidence type="ECO:0000256" key="2">
    <source>
        <dbReference type="SAM" id="MobiDB-lite"/>
    </source>
</evidence>
<dbReference type="EMBL" id="JAUJLE010000006">
    <property type="protein sequence ID" value="KAK1013214.1"/>
    <property type="molecule type" value="Genomic_DNA"/>
</dbReference>
<name>A0AAN6L3G2_9PEZI</name>
<feature type="compositionally biased region" description="Polar residues" evidence="2">
    <location>
        <begin position="268"/>
        <end position="288"/>
    </location>
</feature>
<feature type="compositionally biased region" description="Polar residues" evidence="2">
    <location>
        <begin position="228"/>
        <end position="239"/>
    </location>
</feature>
<feature type="compositionally biased region" description="Polar residues" evidence="2">
    <location>
        <begin position="424"/>
        <end position="436"/>
    </location>
</feature>
<sequence length="1310" mass="146619">MAGYYAPYDPRPQPPRYTDPSSRPRNFGTHIEPAAGHASTSHYGRVGEAAPRPDYARAQRYSYDAHDTRYIYPPRPPPDVGRPGPPPCSPPGRRRHAWPPPPCCEDAAVSLAKEAGADGLLKGLKEARKDEVQSRGTIDQEPMIEELPEFMNQYERRFVLTSDAEQKGRSRGAPTPPTSEDERSRKLRRKPSRLHTALGDGVPEMARRTASPYVYSRPARLHRDLSSTDRYQSPSTLTPPRTEYGPRRRERFTTSPKVLSPRRESIRVSPSSRTGNDYFTSGYTSNDNDALDDEWDANDSAGRRMPSPRVPQTYPPPTTSAQTDAKDNVHDTQSIRRSNIDARRNTDTGSPAPFLPSLLVEKSRRPAPYAATGALGGSSDSAVYSAPVTPGGMYPSLPRSRESSYVSSRGVSPAAVNAEPSPPSSARQSRDMSQAFTGSSSPRSGTGSASASRPASPSPRTPGDTARLPRTDLDWSTLLATNAARKAKPPSRLASSMRQDSVPDVHQAPHGAHHASRNSTSLPYPEDFGPSTPTMHMPSERDHLHFPTPRPKLEVPFTTEAKTLSRSTSPATSNASRTASISKPGRPSMPTRHSVANVTPVDERPKATVRRHDSFSTSSQTKRELSALMKKGLPDCQRPESVSGYDDWFTVIGAPGLTFCPGCVDSVFERTIFRPSLRRLPQLNFNNKISCAFGSSPWLRLAWLLTLQQHRTDLTLLRDLADIEATSEPCPGGTEATRSWYGLRDREGYFVKDFHICYSDVRKTERLLPTLSGFFVRLPQRYSHGMYTCGIRAEGNRFSAYLDALIATHERALASRKGPDPMPFVDLVERKTRLRECTRDNMLTGGLWHFMPSVPTLTICEDCYEAVVEPEVRRSSEVAMRFNRTIQPVYAEGMGSSCQLYSRRMRKIFQRAVEDNDLKYLARKSKERREAELRLQERYKDPSTPLRSPFKEPARTVLRSSTMSSFIQTMFVHNSPPQPYSPCRQPLPALHTNVLAESESCLHLSYPESPQSVYESPLQRHIQHVFDSRDGHHGFDHHHQCTPSPRSGIPVSVRQEDRQHEAQRPAAYKGGLGFGLAQEIMKKTDLLTRSDSNARNRNQQTSFQPQKRAKGTNSWQLKQFAEATLGSGSLRKVVQLPEGEDRDEWLAVNVVDFYNQINLLYGAITEFCSPHSCPEMKATDEFEYLWHDPPAYPKPTRLPAPTYISNLLTWTSNHLSNASVFPTHPGVPFPPNFQATVRTIFKRLYRVYAHIYCHHYGVVRGLGLEAHLNTGFKHYVLFVEEFGLADEKGSKKGEWFGPLGELVESMLRSD</sequence>
<keyword evidence="1" id="KW-0862">Zinc</keyword>
<feature type="binding site" evidence="1">
    <location>
        <position position="1250"/>
    </location>
    <ligand>
        <name>Zn(2+)</name>
        <dbReference type="ChEBI" id="CHEBI:29105"/>
    </ligand>
</feature>
<feature type="binding site" evidence="1">
    <location>
        <position position="1173"/>
    </location>
    <ligand>
        <name>Zn(2+)</name>
        <dbReference type="ChEBI" id="CHEBI:29105"/>
    </ligand>
</feature>